<protein>
    <recommendedName>
        <fullName evidence="4">DUF4083 domain-containing protein</fullName>
    </recommendedName>
</protein>
<evidence type="ECO:0000256" key="1">
    <source>
        <dbReference type="SAM" id="Phobius"/>
    </source>
</evidence>
<dbReference type="RefSeq" id="WP_177174160.1">
    <property type="nucleotide sequence ID" value="NZ_FOGT01000002.1"/>
</dbReference>
<evidence type="ECO:0008006" key="4">
    <source>
        <dbReference type="Google" id="ProtNLM"/>
    </source>
</evidence>
<proteinExistence type="predicted"/>
<reference evidence="3" key="1">
    <citation type="submission" date="2016-10" db="EMBL/GenBank/DDBJ databases">
        <authorList>
            <person name="Varghese N."/>
            <person name="Submissions S."/>
        </authorList>
    </citation>
    <scope>NUCLEOTIDE SEQUENCE [LARGE SCALE GENOMIC DNA]</scope>
    <source>
        <strain evidence="3">S9</strain>
    </source>
</reference>
<keyword evidence="1" id="KW-0812">Transmembrane</keyword>
<evidence type="ECO:0000313" key="2">
    <source>
        <dbReference type="EMBL" id="SER56801.1"/>
    </source>
</evidence>
<dbReference type="STRING" id="1601833.SAMN05518684_10288"/>
<sequence length="52" mass="6140">MDLLYSIFGLLIFLLPLILIILVIRWIFIIKEKSEEQVKQNKEIIALLKGKK</sequence>
<keyword evidence="3" id="KW-1185">Reference proteome</keyword>
<gene>
    <name evidence="2" type="ORF">SAMN05518684_10288</name>
</gene>
<name>A0A1H9Q8H1_9BACI</name>
<evidence type="ECO:0000313" key="3">
    <source>
        <dbReference type="Proteomes" id="UP000198571"/>
    </source>
</evidence>
<dbReference type="Proteomes" id="UP000198571">
    <property type="component" value="Unassembled WGS sequence"/>
</dbReference>
<accession>A0A1H9Q8H1</accession>
<dbReference type="AlphaFoldDB" id="A0A1H9Q8H1"/>
<feature type="transmembrane region" description="Helical" evidence="1">
    <location>
        <begin position="6"/>
        <end position="28"/>
    </location>
</feature>
<keyword evidence="1" id="KW-0472">Membrane</keyword>
<keyword evidence="1" id="KW-1133">Transmembrane helix</keyword>
<dbReference type="EMBL" id="FOGT01000002">
    <property type="protein sequence ID" value="SER56801.1"/>
    <property type="molecule type" value="Genomic_DNA"/>
</dbReference>
<organism evidence="2 3">
    <name type="scientific">Salipaludibacillus aurantiacus</name>
    <dbReference type="NCBI Taxonomy" id="1601833"/>
    <lineage>
        <taxon>Bacteria</taxon>
        <taxon>Bacillati</taxon>
        <taxon>Bacillota</taxon>
        <taxon>Bacilli</taxon>
        <taxon>Bacillales</taxon>
        <taxon>Bacillaceae</taxon>
    </lineage>
</organism>